<dbReference type="AlphaFoldDB" id="A0A3R9PYD0"/>
<comment type="caution">
    <text evidence="1">The sequence shown here is derived from an EMBL/GenBank/DDBJ whole genome shotgun (WGS) entry which is preliminary data.</text>
</comment>
<proteinExistence type="predicted"/>
<reference evidence="1 2" key="1">
    <citation type="submission" date="2018-10" db="EMBL/GenBank/DDBJ databases">
        <title>Draft genome sequence of Bacillus salarius IM0101, isolated from a hypersaline soil in Inner Mongolia, China.</title>
        <authorList>
            <person name="Yamprayoonswat W."/>
            <person name="Boonvisut S."/>
            <person name="Jumpathong W."/>
            <person name="Sittihan S."/>
            <person name="Ruangsuj P."/>
            <person name="Wanthongcharoen S."/>
            <person name="Thongpramul N."/>
            <person name="Pimmason S."/>
            <person name="Yu B."/>
            <person name="Yasawong M."/>
        </authorList>
    </citation>
    <scope>NUCLEOTIDE SEQUENCE [LARGE SCALE GENOMIC DNA]</scope>
    <source>
        <strain evidence="1 2">IM0101</strain>
    </source>
</reference>
<evidence type="ECO:0000313" key="2">
    <source>
        <dbReference type="Proteomes" id="UP000275076"/>
    </source>
</evidence>
<protein>
    <submittedName>
        <fullName evidence="1">Uncharacterized protein</fullName>
    </submittedName>
</protein>
<evidence type="ECO:0000313" key="1">
    <source>
        <dbReference type="EMBL" id="RSL29700.1"/>
    </source>
</evidence>
<sequence>MKSNVIEADEIFRDRQRHTAIGYLPDNEKQMYDFFINSNIEFNQEKPPFQKVAEYYEVTLENAKEKILEIEGKIEEIIMKLTVSEH</sequence>
<gene>
    <name evidence="1" type="ORF">D7Z54_29915</name>
</gene>
<organism evidence="1 2">
    <name type="scientific">Salibacterium salarium</name>
    <dbReference type="NCBI Taxonomy" id="284579"/>
    <lineage>
        <taxon>Bacteria</taxon>
        <taxon>Bacillati</taxon>
        <taxon>Bacillota</taxon>
        <taxon>Bacilli</taxon>
        <taxon>Bacillales</taxon>
        <taxon>Bacillaceae</taxon>
    </lineage>
</organism>
<keyword evidence="2" id="KW-1185">Reference proteome</keyword>
<accession>A0A3R9PYD0</accession>
<dbReference type="EMBL" id="RBVX01000055">
    <property type="protein sequence ID" value="RSL29700.1"/>
    <property type="molecule type" value="Genomic_DNA"/>
</dbReference>
<name>A0A3R9PYD0_9BACI</name>
<dbReference type="Proteomes" id="UP000275076">
    <property type="component" value="Unassembled WGS sequence"/>
</dbReference>